<feature type="transmembrane region" description="Helical" evidence="6">
    <location>
        <begin position="71"/>
        <end position="88"/>
    </location>
</feature>
<dbReference type="GO" id="GO:0005783">
    <property type="term" value="C:endoplasmic reticulum"/>
    <property type="evidence" value="ECO:0007669"/>
    <property type="project" value="TreeGrafter"/>
</dbReference>
<accession>A0A9P1HBQ7</accession>
<evidence type="ECO:0000256" key="3">
    <source>
        <dbReference type="ARBA" id="ARBA00022692"/>
    </source>
</evidence>
<feature type="transmembrane region" description="Helical" evidence="6">
    <location>
        <begin position="182"/>
        <end position="208"/>
    </location>
</feature>
<keyword evidence="4 6" id="KW-1133">Transmembrane helix</keyword>
<evidence type="ECO:0000256" key="5">
    <source>
        <dbReference type="ARBA" id="ARBA00023136"/>
    </source>
</evidence>
<reference evidence="7" key="1">
    <citation type="submission" date="2022-11" db="EMBL/GenBank/DDBJ databases">
        <authorList>
            <person name="Scott C."/>
            <person name="Bruce N."/>
        </authorList>
    </citation>
    <scope>NUCLEOTIDE SEQUENCE</scope>
</reference>
<keyword evidence="5 6" id="KW-0472">Membrane</keyword>
<protein>
    <recommendedName>
        <fullName evidence="9">Family A G protein-coupled receptor-like protein</fullName>
    </recommendedName>
</protein>
<dbReference type="CDD" id="cd15239">
    <property type="entry name" value="7tm_YRO2_fungal-like"/>
    <property type="match status" value="1"/>
</dbReference>
<comment type="subcellular location">
    <subcellularLocation>
        <location evidence="1">Membrane</location>
        <topology evidence="1">Multi-pass membrane protein</topology>
    </subcellularLocation>
</comment>
<dbReference type="InterPro" id="IPR043476">
    <property type="entry name" value="Yro2-like_7TM"/>
</dbReference>
<dbReference type="Proteomes" id="UP000838763">
    <property type="component" value="Unassembled WGS sequence"/>
</dbReference>
<evidence type="ECO:0000256" key="4">
    <source>
        <dbReference type="ARBA" id="ARBA00022989"/>
    </source>
</evidence>
<feature type="transmembrane region" description="Helical" evidence="6">
    <location>
        <begin position="95"/>
        <end position="116"/>
    </location>
</feature>
<dbReference type="PANTHER" id="PTHR28286:SF1">
    <property type="entry name" value="30 KDA HEAT SHOCK PROTEIN-RELATED"/>
    <property type="match status" value="1"/>
</dbReference>
<comment type="similarity">
    <text evidence="2">Belongs to the archaeal/bacterial/fungal opsin family.</text>
</comment>
<feature type="transmembrane region" description="Helical" evidence="6">
    <location>
        <begin position="24"/>
        <end position="43"/>
    </location>
</feature>
<organism evidence="7 8">
    <name type="scientific">Parascedosporium putredinis</name>
    <dbReference type="NCBI Taxonomy" id="1442378"/>
    <lineage>
        <taxon>Eukaryota</taxon>
        <taxon>Fungi</taxon>
        <taxon>Dikarya</taxon>
        <taxon>Ascomycota</taxon>
        <taxon>Pezizomycotina</taxon>
        <taxon>Sordariomycetes</taxon>
        <taxon>Hypocreomycetidae</taxon>
        <taxon>Microascales</taxon>
        <taxon>Microascaceae</taxon>
        <taxon>Parascedosporium</taxon>
    </lineage>
</organism>
<evidence type="ECO:0000313" key="8">
    <source>
        <dbReference type="Proteomes" id="UP000838763"/>
    </source>
</evidence>
<dbReference type="PRINTS" id="PR00251">
    <property type="entry name" value="BACTRLOPSIN"/>
</dbReference>
<evidence type="ECO:0000313" key="7">
    <source>
        <dbReference type="EMBL" id="CAI4219376.1"/>
    </source>
</evidence>
<dbReference type="SMART" id="SM01021">
    <property type="entry name" value="Bac_rhodopsin"/>
    <property type="match status" value="1"/>
</dbReference>
<dbReference type="AlphaFoldDB" id="A0A9P1HBQ7"/>
<sequence length="263" mass="29360">MLLTLHTQLVIVALSIRPRHKERIFHYIWAIPLLAGAIAYYAMASDLGWVVVRQSHHLRRGFTRQIFWPKYVYWIVAFPAAILALGLLSGVTWATIAYGIGLSWIWVICYLIAAFTSTRYKWGFFALGTLAWLILFIGSFTHGRRIAARNNISGHYTLLSGWLHLLWLLYPIAWGLSDGGNVIGVTSSFIFFGILDVLMIPILAYAFIGLSKSWDYGRLGLNFTRHGRGYAGPYDEKREASGAIASAPATATTQVPASNPVQP</sequence>
<dbReference type="OrthoDB" id="536545at2759"/>
<evidence type="ECO:0008006" key="9">
    <source>
        <dbReference type="Google" id="ProtNLM"/>
    </source>
</evidence>
<dbReference type="Pfam" id="PF01036">
    <property type="entry name" value="Bac_rhodopsin"/>
    <property type="match status" value="1"/>
</dbReference>
<evidence type="ECO:0000256" key="1">
    <source>
        <dbReference type="ARBA" id="ARBA00004141"/>
    </source>
</evidence>
<evidence type="ECO:0000256" key="6">
    <source>
        <dbReference type="SAM" id="Phobius"/>
    </source>
</evidence>
<feature type="transmembrane region" description="Helical" evidence="6">
    <location>
        <begin position="155"/>
        <end position="176"/>
    </location>
</feature>
<name>A0A9P1HBQ7_9PEZI</name>
<dbReference type="PANTHER" id="PTHR28286">
    <property type="match status" value="1"/>
</dbReference>
<dbReference type="GO" id="GO:0005886">
    <property type="term" value="C:plasma membrane"/>
    <property type="evidence" value="ECO:0007669"/>
    <property type="project" value="TreeGrafter"/>
</dbReference>
<proteinExistence type="inferred from homology"/>
<comment type="caution">
    <text evidence="7">The sequence shown here is derived from an EMBL/GenBank/DDBJ whole genome shotgun (WGS) entry which is preliminary data.</text>
</comment>
<dbReference type="EMBL" id="CALLCH030000019">
    <property type="protein sequence ID" value="CAI4219376.1"/>
    <property type="molecule type" value="Genomic_DNA"/>
</dbReference>
<dbReference type="Gene3D" id="1.20.1070.10">
    <property type="entry name" value="Rhodopsin 7-helix transmembrane proteins"/>
    <property type="match status" value="1"/>
</dbReference>
<dbReference type="InterPro" id="IPR001425">
    <property type="entry name" value="Arc/bac/fun_rhodopsins"/>
</dbReference>
<keyword evidence="8" id="KW-1185">Reference proteome</keyword>
<gene>
    <name evidence="7" type="ORF">PPNO1_LOCUS8941</name>
</gene>
<dbReference type="SUPFAM" id="SSF81321">
    <property type="entry name" value="Family A G protein-coupled receptor-like"/>
    <property type="match status" value="1"/>
</dbReference>
<evidence type="ECO:0000256" key="2">
    <source>
        <dbReference type="ARBA" id="ARBA00008130"/>
    </source>
</evidence>
<keyword evidence="3 6" id="KW-0812">Transmembrane</keyword>
<feature type="transmembrane region" description="Helical" evidence="6">
    <location>
        <begin position="122"/>
        <end position="143"/>
    </location>
</feature>